<gene>
    <name evidence="2" type="ORF">DSTB1V02_LOCUS10051</name>
</gene>
<dbReference type="EMBL" id="LR902276">
    <property type="protein sequence ID" value="CAD7250271.1"/>
    <property type="molecule type" value="Genomic_DNA"/>
</dbReference>
<dbReference type="InterPro" id="IPR012677">
    <property type="entry name" value="Nucleotide-bd_a/b_plait_sf"/>
</dbReference>
<evidence type="ECO:0000256" key="1">
    <source>
        <dbReference type="SAM" id="MobiDB-lite"/>
    </source>
</evidence>
<name>A0A7R9FPH8_9CRUS</name>
<evidence type="ECO:0000313" key="3">
    <source>
        <dbReference type="Proteomes" id="UP000677054"/>
    </source>
</evidence>
<proteinExistence type="predicted"/>
<feature type="region of interest" description="Disordered" evidence="1">
    <location>
        <begin position="161"/>
        <end position="189"/>
    </location>
</feature>
<dbReference type="EMBL" id="CAJPEV010002759">
    <property type="protein sequence ID" value="CAG0897959.1"/>
    <property type="molecule type" value="Genomic_DNA"/>
</dbReference>
<sequence length="238" mass="24115">MQQQAALMAAAAATHGSYMNPMAALATQVSHATLANGITSPVLPPTSELNEGSPQSKRGSFSLEGLPSPSAREVCARLEIACPPLSPPRPCPIHGISHPRDLSSIQSYFHPSHRIPSFEPHSGSGTPTGMNGSLGGLGSGTGFGMAGSAAAAAAAAAAATNGHAAPPPPPAPGSGPSDPPAPAPPSPFTNGIPILARFVSFDNPTSAHSAIQTMNGFQIGMKRLKVQLKRPKDSARPY</sequence>
<dbReference type="OrthoDB" id="410044at2759"/>
<dbReference type="GO" id="GO:0003676">
    <property type="term" value="F:nucleic acid binding"/>
    <property type="evidence" value="ECO:0007669"/>
    <property type="project" value="InterPro"/>
</dbReference>
<keyword evidence="3" id="KW-1185">Reference proteome</keyword>
<dbReference type="Gene3D" id="3.30.70.330">
    <property type="match status" value="1"/>
</dbReference>
<dbReference type="SUPFAM" id="SSF54928">
    <property type="entry name" value="RNA-binding domain, RBD"/>
    <property type="match status" value="1"/>
</dbReference>
<evidence type="ECO:0000313" key="2">
    <source>
        <dbReference type="EMBL" id="CAD7250271.1"/>
    </source>
</evidence>
<dbReference type="AlphaFoldDB" id="A0A7R9FPH8"/>
<protein>
    <submittedName>
        <fullName evidence="2">Uncharacterized protein</fullName>
    </submittedName>
</protein>
<reference evidence="2" key="1">
    <citation type="submission" date="2020-11" db="EMBL/GenBank/DDBJ databases">
        <authorList>
            <person name="Tran Van P."/>
        </authorList>
    </citation>
    <scope>NUCLEOTIDE SEQUENCE</scope>
</reference>
<organism evidence="2">
    <name type="scientific">Darwinula stevensoni</name>
    <dbReference type="NCBI Taxonomy" id="69355"/>
    <lineage>
        <taxon>Eukaryota</taxon>
        <taxon>Metazoa</taxon>
        <taxon>Ecdysozoa</taxon>
        <taxon>Arthropoda</taxon>
        <taxon>Crustacea</taxon>
        <taxon>Oligostraca</taxon>
        <taxon>Ostracoda</taxon>
        <taxon>Podocopa</taxon>
        <taxon>Podocopida</taxon>
        <taxon>Darwinulocopina</taxon>
        <taxon>Darwinuloidea</taxon>
        <taxon>Darwinulidae</taxon>
        <taxon>Darwinula</taxon>
    </lineage>
</organism>
<feature type="compositionally biased region" description="Polar residues" evidence="1">
    <location>
        <begin position="47"/>
        <end position="59"/>
    </location>
</feature>
<feature type="compositionally biased region" description="Pro residues" evidence="1">
    <location>
        <begin position="165"/>
        <end position="187"/>
    </location>
</feature>
<feature type="region of interest" description="Disordered" evidence="1">
    <location>
        <begin position="111"/>
        <end position="133"/>
    </location>
</feature>
<accession>A0A7R9FPH8</accession>
<dbReference type="InterPro" id="IPR035979">
    <property type="entry name" value="RBD_domain_sf"/>
</dbReference>
<feature type="region of interest" description="Disordered" evidence="1">
    <location>
        <begin position="40"/>
        <end position="68"/>
    </location>
</feature>
<dbReference type="Proteomes" id="UP000677054">
    <property type="component" value="Unassembled WGS sequence"/>
</dbReference>